<protein>
    <submittedName>
        <fullName evidence="2">Uncharacterized protein</fullName>
    </submittedName>
</protein>
<feature type="transmembrane region" description="Helical" evidence="1">
    <location>
        <begin position="124"/>
        <end position="146"/>
    </location>
</feature>
<comment type="caution">
    <text evidence="2">The sequence shown here is derived from an EMBL/GenBank/DDBJ whole genome shotgun (WGS) entry which is preliminary data.</text>
</comment>
<evidence type="ECO:0000313" key="3">
    <source>
        <dbReference type="Proteomes" id="UP000321513"/>
    </source>
</evidence>
<dbReference type="AlphaFoldDB" id="A0A512BHT9"/>
<evidence type="ECO:0000256" key="1">
    <source>
        <dbReference type="SAM" id="Phobius"/>
    </source>
</evidence>
<proteinExistence type="predicted"/>
<keyword evidence="1" id="KW-1133">Transmembrane helix</keyword>
<feature type="transmembrane region" description="Helical" evidence="1">
    <location>
        <begin position="158"/>
        <end position="180"/>
    </location>
</feature>
<evidence type="ECO:0000313" key="2">
    <source>
        <dbReference type="EMBL" id="GEO11549.1"/>
    </source>
</evidence>
<accession>A0A512BHT9</accession>
<dbReference type="Proteomes" id="UP000321513">
    <property type="component" value="Unassembled WGS sequence"/>
</dbReference>
<dbReference type="EMBL" id="BJYT01000024">
    <property type="protein sequence ID" value="GEO11549.1"/>
    <property type="molecule type" value="Genomic_DNA"/>
</dbReference>
<keyword evidence="1" id="KW-0812">Transmembrane</keyword>
<sequence>MVYLTPPKSKTGDWNPFSIGFAGLKLKHPFRSIPIILQADDKEWQPVADELIKHANLILIDLSNTSEAIKFEISLIRKAGRCTDTFGLLEQGQVLDTSVEKEFTGCQIPLLIYKRSWYRSAFELLVSLTIILPMTIVVFISPLVIILKLHFNNSLQQVFGTIGLIFVLILGAYVFITNFMRPSIENKFKKLLHAILCDG</sequence>
<keyword evidence="1" id="KW-0472">Membrane</keyword>
<gene>
    <name evidence="2" type="ORF">SAE01_40450</name>
</gene>
<organism evidence="2 3">
    <name type="scientific">Segetibacter aerophilus</name>
    <dbReference type="NCBI Taxonomy" id="670293"/>
    <lineage>
        <taxon>Bacteria</taxon>
        <taxon>Pseudomonadati</taxon>
        <taxon>Bacteroidota</taxon>
        <taxon>Chitinophagia</taxon>
        <taxon>Chitinophagales</taxon>
        <taxon>Chitinophagaceae</taxon>
        <taxon>Segetibacter</taxon>
    </lineage>
</organism>
<keyword evidence="3" id="KW-1185">Reference proteome</keyword>
<reference evidence="2 3" key="1">
    <citation type="submission" date="2019-07" db="EMBL/GenBank/DDBJ databases">
        <title>Whole genome shotgun sequence of Segetibacter aerophilus NBRC 106135.</title>
        <authorList>
            <person name="Hosoyama A."/>
            <person name="Uohara A."/>
            <person name="Ohji S."/>
            <person name="Ichikawa N."/>
        </authorList>
    </citation>
    <scope>NUCLEOTIDE SEQUENCE [LARGE SCALE GENOMIC DNA]</scope>
    <source>
        <strain evidence="2 3">NBRC 106135</strain>
    </source>
</reference>
<name>A0A512BHT9_9BACT</name>